<feature type="non-terminal residue" evidence="2">
    <location>
        <position position="373"/>
    </location>
</feature>
<evidence type="ECO:0000313" key="3">
    <source>
        <dbReference type="Proteomes" id="UP000262969"/>
    </source>
</evidence>
<feature type="transmembrane region" description="Helical" evidence="1">
    <location>
        <begin position="307"/>
        <end position="325"/>
    </location>
</feature>
<dbReference type="CDD" id="cd18774">
    <property type="entry name" value="PDC2_HK_sensor"/>
    <property type="match status" value="1"/>
</dbReference>
<sequence>MSTIVKKKRLSISIFVKLIAGYFIPVLFMVLLGIIALSKSSSGLNENYENSTNQAIDMTANYLELVLETAQAEVDQYSKNMKLYNYLAGESIGDLTKQLAFLDEIYQSISSATTANKFISNIHIIPGKDYNVFSTTLKGNRGFYELLKDSPEGLALQQKNPIWVGTHKVIDEELKIGEGSYIISYMKLIKNFDKDYGVLVVDISKKELTEVLNQLNLGKGSSVGFITADGKEIVVSQESQELQEISYSDQSFYQESRLSEGDKGNSYVDILGEKYYYMYHKIGDTDAMICALVPQKNIVKQANELKYIVSIIVVLASIIALLYGAKISIGISRCLSTINKKLKLAAKGDLSVTITTKRRDEFAGLVSNISEMI</sequence>
<comment type="caution">
    <text evidence="2">The sequence shown here is derived from an EMBL/GenBank/DDBJ whole genome shotgun (WGS) entry which is preliminary data.</text>
</comment>
<reference evidence="2 3" key="1">
    <citation type="journal article" date="2018" name="Nat. Biotechnol.">
        <title>A standardized bacterial taxonomy based on genome phylogeny substantially revises the tree of life.</title>
        <authorList>
            <person name="Parks D.H."/>
            <person name="Chuvochina M."/>
            <person name="Waite D.W."/>
            <person name="Rinke C."/>
            <person name="Skarshewski A."/>
            <person name="Chaumeil P.A."/>
            <person name="Hugenholtz P."/>
        </authorList>
    </citation>
    <scope>NUCLEOTIDE SEQUENCE [LARGE SCALE GENOMIC DNA]</scope>
    <source>
        <strain evidence="2">UBA11728</strain>
    </source>
</reference>
<evidence type="ECO:0000313" key="2">
    <source>
        <dbReference type="EMBL" id="HCL03662.1"/>
    </source>
</evidence>
<dbReference type="AlphaFoldDB" id="A0A3D2X976"/>
<feature type="transmembrane region" description="Helical" evidence="1">
    <location>
        <begin position="12"/>
        <end position="37"/>
    </location>
</feature>
<dbReference type="Gene3D" id="6.10.340.10">
    <property type="match status" value="1"/>
</dbReference>
<keyword evidence="1" id="KW-1133">Transmembrane helix</keyword>
<evidence type="ECO:0000256" key="1">
    <source>
        <dbReference type="SAM" id="Phobius"/>
    </source>
</evidence>
<accession>A0A3D2X976</accession>
<protein>
    <recommendedName>
        <fullName evidence="4">HAMP domain-containing protein</fullName>
    </recommendedName>
</protein>
<dbReference type="Proteomes" id="UP000262969">
    <property type="component" value="Unassembled WGS sequence"/>
</dbReference>
<name>A0A3D2X976_9FIRM</name>
<proteinExistence type="predicted"/>
<evidence type="ECO:0008006" key="4">
    <source>
        <dbReference type="Google" id="ProtNLM"/>
    </source>
</evidence>
<dbReference type="Gene3D" id="3.30.450.20">
    <property type="entry name" value="PAS domain"/>
    <property type="match status" value="1"/>
</dbReference>
<dbReference type="EMBL" id="DPVV01000492">
    <property type="protein sequence ID" value="HCL03662.1"/>
    <property type="molecule type" value="Genomic_DNA"/>
</dbReference>
<gene>
    <name evidence="2" type="ORF">DHW61_14865</name>
</gene>
<keyword evidence="1" id="KW-0472">Membrane</keyword>
<keyword evidence="1" id="KW-0812">Transmembrane</keyword>
<organism evidence="2 3">
    <name type="scientific">Lachnoclostridium phytofermentans</name>
    <dbReference type="NCBI Taxonomy" id="66219"/>
    <lineage>
        <taxon>Bacteria</taxon>
        <taxon>Bacillati</taxon>
        <taxon>Bacillota</taxon>
        <taxon>Clostridia</taxon>
        <taxon>Lachnospirales</taxon>
        <taxon>Lachnospiraceae</taxon>
    </lineage>
</organism>